<keyword evidence="4 5" id="KW-0804">Transcription</keyword>
<evidence type="ECO:0000313" key="7">
    <source>
        <dbReference type="EMBL" id="VFB16188.1"/>
    </source>
</evidence>
<dbReference type="InterPro" id="IPR023120">
    <property type="entry name" value="WHTH_transcript_rep_HrcA_IDD"/>
</dbReference>
<dbReference type="SUPFAM" id="SSF46785">
    <property type="entry name" value="Winged helix' DNA-binding domain"/>
    <property type="match status" value="1"/>
</dbReference>
<proteinExistence type="inferred from homology"/>
<keyword evidence="2 5" id="KW-0805">Transcription regulation</keyword>
<dbReference type="NCBIfam" id="TIGR00331">
    <property type="entry name" value="hrcA"/>
    <property type="match status" value="1"/>
</dbReference>
<dbReference type="SUPFAM" id="SSF55781">
    <property type="entry name" value="GAF domain-like"/>
    <property type="match status" value="1"/>
</dbReference>
<feature type="domain" description="Heat-inducible transcription repressor HrcA C-terminal" evidence="6">
    <location>
        <begin position="104"/>
        <end position="323"/>
    </location>
</feature>
<dbReference type="EMBL" id="CAACYI010000001">
    <property type="protein sequence ID" value="VFB16188.1"/>
    <property type="molecule type" value="Genomic_DNA"/>
</dbReference>
<evidence type="ECO:0000256" key="2">
    <source>
        <dbReference type="ARBA" id="ARBA00023015"/>
    </source>
</evidence>
<dbReference type="InterPro" id="IPR021153">
    <property type="entry name" value="HrcA_C"/>
</dbReference>
<evidence type="ECO:0000256" key="4">
    <source>
        <dbReference type="ARBA" id="ARBA00023163"/>
    </source>
</evidence>
<evidence type="ECO:0000313" key="8">
    <source>
        <dbReference type="Proteomes" id="UP000377798"/>
    </source>
</evidence>
<gene>
    <name evidence="5 7" type="primary">hrcA</name>
    <name evidence="7" type="ORF">NCTC13150_00706</name>
</gene>
<protein>
    <recommendedName>
        <fullName evidence="5">Heat-inducible transcription repressor HrcA</fullName>
    </recommendedName>
</protein>
<dbReference type="GO" id="GO:0045892">
    <property type="term" value="P:negative regulation of DNA-templated transcription"/>
    <property type="evidence" value="ECO:0007669"/>
    <property type="project" value="UniProtKB-UniRule"/>
</dbReference>
<dbReference type="InterPro" id="IPR002571">
    <property type="entry name" value="HrcA"/>
</dbReference>
<keyword evidence="8" id="KW-1185">Reference proteome</keyword>
<dbReference type="GO" id="GO:0003677">
    <property type="term" value="F:DNA binding"/>
    <property type="evidence" value="ECO:0007669"/>
    <property type="project" value="InterPro"/>
</dbReference>
<reference evidence="7 8" key="1">
    <citation type="submission" date="2019-02" db="EMBL/GenBank/DDBJ databases">
        <authorList>
            <consortium name="Pathogen Informatics"/>
        </authorList>
    </citation>
    <scope>NUCLEOTIDE SEQUENCE [LARGE SCALE GENOMIC DNA]</scope>
    <source>
        <strain evidence="7 8">3012STDY7089603</strain>
    </source>
</reference>
<dbReference type="Proteomes" id="UP000377798">
    <property type="component" value="Unassembled WGS sequence"/>
</dbReference>
<dbReference type="Pfam" id="PF01628">
    <property type="entry name" value="HrcA"/>
    <property type="match status" value="1"/>
</dbReference>
<dbReference type="Gene3D" id="1.10.10.10">
    <property type="entry name" value="Winged helix-like DNA-binding domain superfamily/Winged helix DNA-binding domain"/>
    <property type="match status" value="1"/>
</dbReference>
<dbReference type="InterPro" id="IPR036390">
    <property type="entry name" value="WH_DNA-bd_sf"/>
</dbReference>
<evidence type="ECO:0000256" key="3">
    <source>
        <dbReference type="ARBA" id="ARBA00023016"/>
    </source>
</evidence>
<comment type="similarity">
    <text evidence="5">Belongs to the HrcA family.</text>
</comment>
<sequence>MDERKIRILNAIIHSYLEIPIPVGSRKISKEYDLGVSSATIRNEMSDLEDLGYLNKPHTSAGRIPSDKAYRFFVEEWKDQKRALASDQKLYIVDLLKKAMYSTEELFSQTAKLLNEITKFPAFVLAPSRQDRILKQIELLPIHDKFLLVILVGDQGIVEKNILRLPNKISEEDLKSLKYSLNKNLCGVDFSSFDSVHIQLKGDMVEYKNLITAIVDLAIHLTEKVEKVDVYSQGLTSILDMEEFQDFSKARSVIKFMEDPRNIVEIFPKDTDLGDVHVIIGSEHKEEVLHENSLVTGTYAIDSNRIGQIGVIGPVRMDYPWIIDIVSTVAKNLSKSIQVM</sequence>
<dbReference type="PANTHER" id="PTHR34824:SF1">
    <property type="entry name" value="HEAT-INDUCIBLE TRANSCRIPTION REPRESSOR HRCA"/>
    <property type="match status" value="1"/>
</dbReference>
<evidence type="ECO:0000259" key="6">
    <source>
        <dbReference type="Pfam" id="PF01628"/>
    </source>
</evidence>
<dbReference type="InterPro" id="IPR036388">
    <property type="entry name" value="WH-like_DNA-bd_sf"/>
</dbReference>
<organism evidence="7 8">
    <name type="scientific">Urinicoccus massiliensis</name>
    <dbReference type="NCBI Taxonomy" id="1723382"/>
    <lineage>
        <taxon>Bacteria</taxon>
        <taxon>Bacillati</taxon>
        <taxon>Bacillota</taxon>
        <taxon>Tissierellia</taxon>
        <taxon>Tissierellales</taxon>
        <taxon>Peptoniphilaceae</taxon>
        <taxon>Urinicoccus</taxon>
    </lineage>
</organism>
<dbReference type="PIRSF" id="PIRSF005485">
    <property type="entry name" value="HrcA"/>
    <property type="match status" value="1"/>
</dbReference>
<accession>A0A8H2M6H5</accession>
<dbReference type="PANTHER" id="PTHR34824">
    <property type="entry name" value="HEAT-INDUCIBLE TRANSCRIPTION REPRESSOR HRCA"/>
    <property type="match status" value="1"/>
</dbReference>
<name>A0A8H2M6H5_9FIRM</name>
<comment type="caution">
    <text evidence="7">The sequence shown here is derived from an EMBL/GenBank/DDBJ whole genome shotgun (WGS) entry which is preliminary data.</text>
</comment>
<dbReference type="Gene3D" id="3.30.450.40">
    <property type="match status" value="1"/>
</dbReference>
<dbReference type="RefSeq" id="WP_131748720.1">
    <property type="nucleotide sequence ID" value="NZ_CAACYI010000001.1"/>
</dbReference>
<dbReference type="AlphaFoldDB" id="A0A8H2M6H5"/>
<keyword evidence="3 5" id="KW-0346">Stress response</keyword>
<dbReference type="InterPro" id="IPR029016">
    <property type="entry name" value="GAF-like_dom_sf"/>
</dbReference>
<evidence type="ECO:0000256" key="5">
    <source>
        <dbReference type="HAMAP-Rule" id="MF_00081"/>
    </source>
</evidence>
<evidence type="ECO:0000256" key="1">
    <source>
        <dbReference type="ARBA" id="ARBA00022491"/>
    </source>
</evidence>
<keyword evidence="1 5" id="KW-0678">Repressor</keyword>
<dbReference type="Gene3D" id="3.30.390.60">
    <property type="entry name" value="Heat-inducible transcription repressor hrca homolog, domain 3"/>
    <property type="match status" value="1"/>
</dbReference>
<comment type="function">
    <text evidence="5">Negative regulator of class I heat shock genes (grpE-dnaK-dnaJ and groELS operons). Prevents heat-shock induction of these operons.</text>
</comment>
<dbReference type="HAMAP" id="MF_00081">
    <property type="entry name" value="HrcA"/>
    <property type="match status" value="1"/>
</dbReference>